<protein>
    <submittedName>
        <fullName evidence="1">Uncharacterized protein</fullName>
    </submittedName>
</protein>
<gene>
    <name evidence="1" type="ORF">BFJ72_g5457</name>
</gene>
<dbReference type="AlphaFoldDB" id="A0A420TJ42"/>
<organism evidence="1 2">
    <name type="scientific">Gibberella intermedia</name>
    <name type="common">Bulb rot disease fungus</name>
    <name type="synonym">Fusarium proliferatum</name>
    <dbReference type="NCBI Taxonomy" id="948311"/>
    <lineage>
        <taxon>Eukaryota</taxon>
        <taxon>Fungi</taxon>
        <taxon>Dikarya</taxon>
        <taxon>Ascomycota</taxon>
        <taxon>Pezizomycotina</taxon>
        <taxon>Sordariomycetes</taxon>
        <taxon>Hypocreomycetidae</taxon>
        <taxon>Hypocreales</taxon>
        <taxon>Nectriaceae</taxon>
        <taxon>Fusarium</taxon>
        <taxon>Fusarium fujikuroi species complex</taxon>
    </lineage>
</organism>
<accession>A0A420TJ42</accession>
<comment type="caution">
    <text evidence="1">The sequence shown here is derived from an EMBL/GenBank/DDBJ whole genome shotgun (WGS) entry which is preliminary data.</text>
</comment>
<sequence length="36" mass="3976">MWSDLSAGVCLAPAMGPPRLVDEMRPYSAMDRPPTR</sequence>
<name>A0A420TJ42_GIBIN</name>
<reference evidence="1 2" key="1">
    <citation type="journal article" date="2018" name="Sci. Rep.">
        <title>Characterisation of pathogen-specific regions and novel effector candidates in Fusarium oxysporum f. sp. cepae.</title>
        <authorList>
            <person name="Armitage A.D."/>
            <person name="Taylor A."/>
            <person name="Sobczyk M.K."/>
            <person name="Baxter L."/>
            <person name="Greenfield B.P."/>
            <person name="Bates H.J."/>
            <person name="Wilson F."/>
            <person name="Jackson A.C."/>
            <person name="Ott S."/>
            <person name="Harrison R.J."/>
            <person name="Clarkson J.P."/>
        </authorList>
    </citation>
    <scope>NUCLEOTIDE SEQUENCE [LARGE SCALE GENOMIC DNA]</scope>
    <source>
        <strain evidence="1 2">Fp_A8</strain>
    </source>
</reference>
<dbReference type="EMBL" id="MRDB01000015">
    <property type="protein sequence ID" value="RKL41565.1"/>
    <property type="molecule type" value="Genomic_DNA"/>
</dbReference>
<evidence type="ECO:0000313" key="2">
    <source>
        <dbReference type="Proteomes" id="UP000283569"/>
    </source>
</evidence>
<dbReference type="Proteomes" id="UP000283569">
    <property type="component" value="Unassembled WGS sequence"/>
</dbReference>
<evidence type="ECO:0000313" key="1">
    <source>
        <dbReference type="EMBL" id="RKL41565.1"/>
    </source>
</evidence>
<proteinExistence type="predicted"/>